<sequence length="115" mass="13366">MSLQWYRILIYVGGYKLKTTEFVQSIRKMAFGIDKVTCFGEGIIYRIWVPKNQYDSVKVAMIWQDKKQKIIEPEGYRAIKDYLSTLEESDLLGIISDYMATPIDERGPLDSEADE</sequence>
<evidence type="ECO:0000313" key="1">
    <source>
        <dbReference type="EMBL" id="ATN94192.1"/>
    </source>
</evidence>
<dbReference type="EMBL" id="MG020111">
    <property type="protein sequence ID" value="ATN94192.1"/>
    <property type="molecule type" value="Genomic_DNA"/>
</dbReference>
<organism evidence="1 2">
    <name type="scientific">Lactobacillus phage Lb</name>
    <dbReference type="NCBI Taxonomy" id="2048517"/>
    <lineage>
        <taxon>Viruses</taxon>
        <taxon>Duplodnaviria</taxon>
        <taxon>Heunggongvirae</taxon>
        <taxon>Uroviricota</taxon>
        <taxon>Caudoviricetes</taxon>
        <taxon>Heilongjiangvirus</taxon>
        <taxon>Heilongjiangvirus Lb</taxon>
    </lineage>
</organism>
<gene>
    <name evidence="1" type="ORF">Lb_28</name>
</gene>
<dbReference type="Proteomes" id="UP000260452">
    <property type="component" value="Genome"/>
</dbReference>
<protein>
    <submittedName>
        <fullName evidence="1">Uncharacterized protein</fullName>
    </submittedName>
</protein>
<name>A0A2Z2U819_9CAUD</name>
<reference evidence="1 2" key="1">
    <citation type="submission" date="2017-09" db="EMBL/GenBank/DDBJ databases">
        <title>Genome sequence and analysis of a bacteriophage of Lactobacillus brevis.</title>
        <authorList>
            <person name="Yu M."/>
            <person name="Qi R."/>
            <person name="Jiang X."/>
            <person name="Tang T."/>
            <person name="Qiao X."/>
            <person name="Jiang Y."/>
            <person name="Tang L."/>
            <person name="Wang L."/>
            <person name="Xu Y."/>
            <person name="Li Y."/>
        </authorList>
    </citation>
    <scope>NUCLEOTIDE SEQUENCE [LARGE SCALE GENOMIC DNA]</scope>
</reference>
<evidence type="ECO:0000313" key="2">
    <source>
        <dbReference type="Proteomes" id="UP000260452"/>
    </source>
</evidence>
<accession>A0A2Z2U819</accession>
<keyword evidence="2" id="KW-1185">Reference proteome</keyword>
<proteinExistence type="predicted"/>